<proteinExistence type="predicted"/>
<dbReference type="RefSeq" id="WP_346055449.1">
    <property type="nucleotide sequence ID" value="NZ_BAABIB010000108.1"/>
</dbReference>
<organism evidence="1 2">
    <name type="scientific">Amycolatopsis dongchuanensis</name>
    <dbReference type="NCBI Taxonomy" id="1070866"/>
    <lineage>
        <taxon>Bacteria</taxon>
        <taxon>Bacillati</taxon>
        <taxon>Actinomycetota</taxon>
        <taxon>Actinomycetes</taxon>
        <taxon>Pseudonocardiales</taxon>
        <taxon>Pseudonocardiaceae</taxon>
        <taxon>Amycolatopsis</taxon>
    </lineage>
</organism>
<sequence length="110" mass="11529">MIATASPRSAGAVRSLGAHEVVDYTATPLTEAGIEPVDVLVNLVRTSDSELAALTELVRDNGIVVSTATPGNGDPARGVRASSVYVHASRARAGCVPRPGRARTLIRRRR</sequence>
<protein>
    <recommendedName>
        <fullName evidence="3">Zinc-binding dehydrogenase</fullName>
    </recommendedName>
</protein>
<dbReference type="Proteomes" id="UP001500192">
    <property type="component" value="Unassembled WGS sequence"/>
</dbReference>
<gene>
    <name evidence="1" type="ORF">GCM10023214_56390</name>
</gene>
<comment type="caution">
    <text evidence="1">The sequence shown here is derived from an EMBL/GenBank/DDBJ whole genome shotgun (WGS) entry which is preliminary data.</text>
</comment>
<evidence type="ECO:0000313" key="2">
    <source>
        <dbReference type="Proteomes" id="UP001500192"/>
    </source>
</evidence>
<reference evidence="2" key="1">
    <citation type="journal article" date="2019" name="Int. J. Syst. Evol. Microbiol.">
        <title>The Global Catalogue of Microorganisms (GCM) 10K type strain sequencing project: providing services to taxonomists for standard genome sequencing and annotation.</title>
        <authorList>
            <consortium name="The Broad Institute Genomics Platform"/>
            <consortium name="The Broad Institute Genome Sequencing Center for Infectious Disease"/>
            <person name="Wu L."/>
            <person name="Ma J."/>
        </authorList>
    </citation>
    <scope>NUCLEOTIDE SEQUENCE [LARGE SCALE GENOMIC DNA]</scope>
    <source>
        <strain evidence="2">JCM 18054</strain>
    </source>
</reference>
<evidence type="ECO:0008006" key="3">
    <source>
        <dbReference type="Google" id="ProtNLM"/>
    </source>
</evidence>
<accession>A0ABP8VDN4</accession>
<name>A0ABP8VDN4_9PSEU</name>
<dbReference type="EMBL" id="BAABIB010000108">
    <property type="protein sequence ID" value="GAA4657755.1"/>
    <property type="molecule type" value="Genomic_DNA"/>
</dbReference>
<dbReference type="Pfam" id="PF13602">
    <property type="entry name" value="ADH_zinc_N_2"/>
    <property type="match status" value="1"/>
</dbReference>
<dbReference type="Gene3D" id="3.40.50.720">
    <property type="entry name" value="NAD(P)-binding Rossmann-like Domain"/>
    <property type="match status" value="1"/>
</dbReference>
<dbReference type="SUPFAM" id="SSF51735">
    <property type="entry name" value="NAD(P)-binding Rossmann-fold domains"/>
    <property type="match status" value="1"/>
</dbReference>
<dbReference type="InterPro" id="IPR036291">
    <property type="entry name" value="NAD(P)-bd_dom_sf"/>
</dbReference>
<keyword evidence="2" id="KW-1185">Reference proteome</keyword>
<evidence type="ECO:0000313" key="1">
    <source>
        <dbReference type="EMBL" id="GAA4657755.1"/>
    </source>
</evidence>